<keyword evidence="1" id="KW-1133">Transmembrane helix</keyword>
<sequence>MAKIGKVLLDSGWLAARSTEVDLTGIQLTTTHAPSGPDSPWMEASVPGTYILLYTSCITLCYFLIISFFYYF</sequence>
<reference evidence="2" key="1">
    <citation type="submission" date="2018-02" db="EMBL/GenBank/DDBJ databases">
        <title>Rhizophora mucronata_Transcriptome.</title>
        <authorList>
            <person name="Meera S.P."/>
            <person name="Sreeshan A."/>
            <person name="Augustine A."/>
        </authorList>
    </citation>
    <scope>NUCLEOTIDE SEQUENCE</scope>
    <source>
        <tissue evidence="2">Leaf</tissue>
    </source>
</reference>
<accession>A0A2P2M751</accession>
<organism evidence="2">
    <name type="scientific">Rhizophora mucronata</name>
    <name type="common">Asiatic mangrove</name>
    <dbReference type="NCBI Taxonomy" id="61149"/>
    <lineage>
        <taxon>Eukaryota</taxon>
        <taxon>Viridiplantae</taxon>
        <taxon>Streptophyta</taxon>
        <taxon>Embryophyta</taxon>
        <taxon>Tracheophyta</taxon>
        <taxon>Spermatophyta</taxon>
        <taxon>Magnoliopsida</taxon>
        <taxon>eudicotyledons</taxon>
        <taxon>Gunneridae</taxon>
        <taxon>Pentapetalae</taxon>
        <taxon>rosids</taxon>
        <taxon>fabids</taxon>
        <taxon>Malpighiales</taxon>
        <taxon>Rhizophoraceae</taxon>
        <taxon>Rhizophora</taxon>
    </lineage>
</organism>
<feature type="transmembrane region" description="Helical" evidence="1">
    <location>
        <begin position="51"/>
        <end position="71"/>
    </location>
</feature>
<protein>
    <submittedName>
        <fullName evidence="2">Mannosylglycoprotein endo-beta-mannosidase</fullName>
    </submittedName>
</protein>
<keyword evidence="1" id="KW-0472">Membrane</keyword>
<dbReference type="AlphaFoldDB" id="A0A2P2M751"/>
<keyword evidence="1" id="KW-0812">Transmembrane</keyword>
<name>A0A2P2M751_RHIMU</name>
<evidence type="ECO:0000256" key="1">
    <source>
        <dbReference type="SAM" id="Phobius"/>
    </source>
</evidence>
<dbReference type="EMBL" id="GGEC01045567">
    <property type="protein sequence ID" value="MBX26051.1"/>
    <property type="molecule type" value="Transcribed_RNA"/>
</dbReference>
<proteinExistence type="predicted"/>
<evidence type="ECO:0000313" key="2">
    <source>
        <dbReference type="EMBL" id="MBX26051.1"/>
    </source>
</evidence>